<name>A0AAW2HSJ7_9NEOP</name>
<dbReference type="Gene3D" id="1.10.10.2230">
    <property type="match status" value="1"/>
</dbReference>
<keyword evidence="8" id="KW-0862">Zinc</keyword>
<gene>
    <name evidence="19" type="ORF">PYX00_005405</name>
</gene>
<dbReference type="InterPro" id="IPR029063">
    <property type="entry name" value="SAM-dependent_MTases_sf"/>
</dbReference>
<feature type="domain" description="BAH" evidence="17">
    <location>
        <begin position="478"/>
        <end position="602"/>
    </location>
</feature>
<evidence type="ECO:0000256" key="9">
    <source>
        <dbReference type="ARBA" id="ARBA00023125"/>
    </source>
</evidence>
<dbReference type="GO" id="GO:0003682">
    <property type="term" value="F:chromatin binding"/>
    <property type="evidence" value="ECO:0007669"/>
    <property type="project" value="InterPro"/>
</dbReference>
<dbReference type="Pfam" id="PF01426">
    <property type="entry name" value="BAH"/>
    <property type="match status" value="2"/>
</dbReference>
<evidence type="ECO:0000256" key="15">
    <source>
        <dbReference type="RuleBase" id="RU000417"/>
    </source>
</evidence>
<evidence type="ECO:0000256" key="5">
    <source>
        <dbReference type="ARBA" id="ARBA00022723"/>
    </source>
</evidence>
<dbReference type="PANTHER" id="PTHR10629">
    <property type="entry name" value="CYTOSINE-SPECIFIC METHYLTRANSFERASE"/>
    <property type="match status" value="1"/>
</dbReference>
<feature type="region of interest" description="Disordered" evidence="16">
    <location>
        <begin position="1"/>
        <end position="75"/>
    </location>
</feature>
<evidence type="ECO:0000256" key="11">
    <source>
        <dbReference type="PIRSR" id="PIRSR037404-1"/>
    </source>
</evidence>
<evidence type="ECO:0000256" key="2">
    <source>
        <dbReference type="ARBA" id="ARBA00022603"/>
    </source>
</evidence>
<keyword evidence="5" id="KW-0479">Metal-binding</keyword>
<dbReference type="InterPro" id="IPR018117">
    <property type="entry name" value="C5_DNA_meth_AS"/>
</dbReference>
<evidence type="ECO:0000256" key="8">
    <source>
        <dbReference type="ARBA" id="ARBA00022833"/>
    </source>
</evidence>
<dbReference type="InterPro" id="IPR050390">
    <property type="entry name" value="C5-Methyltransferase"/>
</dbReference>
<dbReference type="PROSITE" id="PS00095">
    <property type="entry name" value="C5_MTASE_2"/>
    <property type="match status" value="1"/>
</dbReference>
<feature type="active site" evidence="11 13">
    <location>
        <position position="951"/>
    </location>
</feature>
<dbReference type="GO" id="GO:0032259">
    <property type="term" value="P:methylation"/>
    <property type="evidence" value="ECO:0007669"/>
    <property type="project" value="UniProtKB-KW"/>
</dbReference>
<feature type="compositionally biased region" description="Polar residues" evidence="16">
    <location>
        <begin position="65"/>
        <end position="75"/>
    </location>
</feature>
<dbReference type="GO" id="GO:0003677">
    <property type="term" value="F:DNA binding"/>
    <property type="evidence" value="ECO:0007669"/>
    <property type="project" value="UniProtKB-KW"/>
</dbReference>
<evidence type="ECO:0000256" key="14">
    <source>
        <dbReference type="RuleBase" id="RU000416"/>
    </source>
</evidence>
<evidence type="ECO:0000256" key="16">
    <source>
        <dbReference type="SAM" id="MobiDB-lite"/>
    </source>
</evidence>
<keyword evidence="10" id="KW-0539">Nucleus</keyword>
<dbReference type="PANTHER" id="PTHR10629:SF52">
    <property type="entry name" value="DNA (CYTOSINE-5)-METHYLTRANSFERASE 1"/>
    <property type="match status" value="1"/>
</dbReference>
<dbReference type="EC" id="2.1.1.37" evidence="15"/>
<evidence type="ECO:0000256" key="4">
    <source>
        <dbReference type="ARBA" id="ARBA00022691"/>
    </source>
</evidence>
<dbReference type="GO" id="GO:0044027">
    <property type="term" value="P:negative regulation of gene expression via chromosomal CpG island methylation"/>
    <property type="evidence" value="ECO:0007669"/>
    <property type="project" value="TreeGrafter"/>
</dbReference>
<keyword evidence="9" id="KW-0238">DNA-binding</keyword>
<dbReference type="PRINTS" id="PR00105">
    <property type="entry name" value="C5METTRFRASE"/>
</dbReference>
<dbReference type="PIRSF" id="PIRSF037404">
    <property type="entry name" value="DNMT1"/>
    <property type="match status" value="1"/>
</dbReference>
<feature type="domain" description="CXXC-type" evidence="18">
    <location>
        <begin position="373"/>
        <end position="419"/>
    </location>
</feature>
<keyword evidence="7 12" id="KW-0863">Zinc-finger</keyword>
<dbReference type="GO" id="GO:0005634">
    <property type="term" value="C:nucleus"/>
    <property type="evidence" value="ECO:0007669"/>
    <property type="project" value="UniProtKB-SubCell"/>
</dbReference>
<keyword evidence="4 13" id="KW-0949">S-adenosyl-L-methionine</keyword>
<dbReference type="InterPro" id="IPR001525">
    <property type="entry name" value="C5_MeTfrase"/>
</dbReference>
<dbReference type="PROSITE" id="PS51038">
    <property type="entry name" value="BAH"/>
    <property type="match status" value="2"/>
</dbReference>
<dbReference type="NCBIfam" id="TIGR00675">
    <property type="entry name" value="dcm"/>
    <property type="match status" value="1"/>
</dbReference>
<dbReference type="SMART" id="SM00439">
    <property type="entry name" value="BAH"/>
    <property type="match status" value="2"/>
</dbReference>
<comment type="catalytic activity">
    <reaction evidence="15">
        <text>a 2'-deoxycytidine in DNA + S-adenosyl-L-methionine = a 5-methyl-2'-deoxycytidine in DNA + S-adenosyl-L-homocysteine + H(+)</text>
        <dbReference type="Rhea" id="RHEA:13681"/>
        <dbReference type="Rhea" id="RHEA-COMP:11369"/>
        <dbReference type="Rhea" id="RHEA-COMP:11370"/>
        <dbReference type="ChEBI" id="CHEBI:15378"/>
        <dbReference type="ChEBI" id="CHEBI:57856"/>
        <dbReference type="ChEBI" id="CHEBI:59789"/>
        <dbReference type="ChEBI" id="CHEBI:85452"/>
        <dbReference type="ChEBI" id="CHEBI:85454"/>
        <dbReference type="EC" id="2.1.1.37"/>
    </reaction>
</comment>
<dbReference type="PROSITE" id="PS00094">
    <property type="entry name" value="C5_MTASE_1"/>
    <property type="match status" value="1"/>
</dbReference>
<dbReference type="InterPro" id="IPR002857">
    <property type="entry name" value="Znf_CXXC"/>
</dbReference>
<feature type="compositionally biased region" description="Basic residues" evidence="16">
    <location>
        <begin position="828"/>
        <end position="838"/>
    </location>
</feature>
<dbReference type="InterPro" id="IPR043151">
    <property type="entry name" value="BAH_sf"/>
</dbReference>
<evidence type="ECO:0000256" key="3">
    <source>
        <dbReference type="ARBA" id="ARBA00022679"/>
    </source>
</evidence>
<dbReference type="GO" id="GO:0008270">
    <property type="term" value="F:zinc ion binding"/>
    <property type="evidence" value="ECO:0007669"/>
    <property type="project" value="UniProtKB-KW"/>
</dbReference>
<organism evidence="19">
    <name type="scientific">Menopon gallinae</name>
    <name type="common">poultry shaft louse</name>
    <dbReference type="NCBI Taxonomy" id="328185"/>
    <lineage>
        <taxon>Eukaryota</taxon>
        <taxon>Metazoa</taxon>
        <taxon>Ecdysozoa</taxon>
        <taxon>Arthropoda</taxon>
        <taxon>Hexapoda</taxon>
        <taxon>Insecta</taxon>
        <taxon>Pterygota</taxon>
        <taxon>Neoptera</taxon>
        <taxon>Paraneoptera</taxon>
        <taxon>Psocodea</taxon>
        <taxon>Troctomorpha</taxon>
        <taxon>Phthiraptera</taxon>
        <taxon>Amblycera</taxon>
        <taxon>Menoponidae</taxon>
        <taxon>Menopon</taxon>
    </lineage>
</organism>
<evidence type="ECO:0000256" key="12">
    <source>
        <dbReference type="PROSITE-ProRule" id="PRU00509"/>
    </source>
</evidence>
<dbReference type="InterPro" id="IPR031303">
    <property type="entry name" value="C5_meth_CS"/>
</dbReference>
<protein>
    <recommendedName>
        <fullName evidence="15">Cytosine-specific methyltransferase</fullName>
        <ecNumber evidence="15">2.1.1.37</ecNumber>
    </recommendedName>
</protein>
<dbReference type="FunFam" id="3.90.120.10:FF:000001">
    <property type="entry name" value="DNA (cytosine-5)-methyltransferase"/>
    <property type="match status" value="1"/>
</dbReference>
<sequence>MARKVKKPANNDSDQKRDIADSTIGKMFTRIHVRKALDEVDGSAQPPSKRPKNEVNDDTDPGSKVETQQSKTDMSTKCKVCRQEFDDPGLRIFEGPPNGAMEEAVALFDPRLSLFNGNEEDVSAEDVMPQNKLTYFSVFDEHGHLCFFDNGLIEKNALLYVSGYIKPVYDENPSPEDGVPAHKLGPISEWWITGFDGGENGLVGISTPYCDYYLMDPSPEYEPFMKLVRQKTLLSKTVFEFLYDAPNPTYEELLNRLQSLNVPKNMARFDEDTLMRNAQFIIDQVSNMDAAVQKDSKGEDEELLITTPAMRSIIRLTGVTPGKRIKGLRKMAASPKNRDKKWTKATTTYLVAEVFESFFPKQLDNDEDESKLRTERRRRCNVCEACQQPDCGECVFCRDMVKFGGSGRGKQACKNRRCPYIAIGEAEESDPDDEELYEKNAEKCETSKSLNCEQSMLSTRKNPYQWDGKSQFADVNGEVIHAGDYVFLFEEVSSSPMQIAQVVYFFKRNFCDRVHCRKLCRGSETVLGEMSHPQELFFLQECADLPIHKISMKIDLKVQKPEENWYELGGVKQEGLELKDDGKTFFAKKRYNQNYARFEDILDLDDVYSDAENRKNDENYCATCKWSEKEINKEIPLLKTSEKDGTINKWVEWRGEQYKVGNSVFLHPETFEFKSYAPETEKVKPTAEMDDMMYPELYRKAGDTNIKGCNEKTPDPFNVGYIVDMFTDDSREKNIKLKVKKFYRPQNTHLARTKVHLYKNLNLLYWSEEEVIIPFTDVEGKCYVRYIEDEHTDTWLKEGPNRFYFQESYNAETETFETPKSNLISNKKGGKGKGKGKNQKTEVLKVETEEKEDEHSWPEVKKKLRTLDVFAGCGGLTEGLHQSGISETLWAIEQDGDAAMAFKKNFPQATVFSDDCNALLKEVMSGKITNGKGQKLPQKGEVDLICGGPPCQGFSGMNRFNSRQYSQFKNSLVVSFLSYCDYYRPKYFILENVRNFVAFKRSMVLKQTLFCLISMGYQCTFGVLQAGNYGVPQTRRRLFILAAAPHLKLPLFPEPTHVFSLKACNLQVSVDEKRFNTNCRWTTSAPYRTITVRDALSDLPEIPNGADKVAMNYSEVCNSHFQRMMRGNEDQPILRDHICKYMSPLVEARIRHIPTAKGSDWRDLPNISMTLSDGTTIKQLKYNHHDRKNGKSSQGHLRGVCACASGRRCDPLDRQYNTLIPWCLPHTGNRHNHWSGLYGRLEWDGYFSTTVTNPEPMGKQGRVLHPEQTRVVSVRECARSQGFPDTLQFYGPIIEKHRQVGNAVPPPMARALGLEIRKCLRD</sequence>
<accession>A0AAW2HSJ7</accession>
<dbReference type="InterPro" id="IPR001025">
    <property type="entry name" value="BAH_dom"/>
</dbReference>
<keyword evidence="6" id="KW-0677">Repeat</keyword>
<keyword evidence="2 13" id="KW-0489">Methyltransferase</keyword>
<dbReference type="Gene3D" id="3.90.120.10">
    <property type="entry name" value="DNA Methylase, subunit A, domain 2"/>
    <property type="match status" value="1"/>
</dbReference>
<comment type="similarity">
    <text evidence="13 14">Belongs to the class I-like SAM-binding methyltransferase superfamily. C5-methyltransferase family.</text>
</comment>
<dbReference type="Pfam" id="PF02008">
    <property type="entry name" value="zf-CXXC"/>
    <property type="match status" value="1"/>
</dbReference>
<evidence type="ECO:0000259" key="17">
    <source>
        <dbReference type="PROSITE" id="PS51038"/>
    </source>
</evidence>
<dbReference type="GO" id="GO:0003886">
    <property type="term" value="F:DNA (cytosine-5-)-methyltransferase activity"/>
    <property type="evidence" value="ECO:0007669"/>
    <property type="project" value="UniProtKB-EC"/>
</dbReference>
<dbReference type="Pfam" id="PF00145">
    <property type="entry name" value="DNA_methylase"/>
    <property type="match status" value="1"/>
</dbReference>
<dbReference type="Gene3D" id="2.30.30.490">
    <property type="match status" value="2"/>
</dbReference>
<reference evidence="19" key="1">
    <citation type="journal article" date="2024" name="Gigascience">
        <title>Chromosome-level genome of the poultry shaft louse Menopon gallinae provides insight into the host-switching and adaptive evolution of parasitic lice.</title>
        <authorList>
            <person name="Xu Y."/>
            <person name="Ma L."/>
            <person name="Liu S."/>
            <person name="Liang Y."/>
            <person name="Liu Q."/>
            <person name="He Z."/>
            <person name="Tian L."/>
            <person name="Duan Y."/>
            <person name="Cai W."/>
            <person name="Li H."/>
            <person name="Song F."/>
        </authorList>
    </citation>
    <scope>NUCLEOTIDE SEQUENCE</scope>
    <source>
        <strain evidence="19">Cailab_2023a</strain>
    </source>
</reference>
<evidence type="ECO:0000256" key="7">
    <source>
        <dbReference type="ARBA" id="ARBA00022771"/>
    </source>
</evidence>
<proteinExistence type="inferred from homology"/>
<comment type="caution">
    <text evidence="19">The sequence shown here is derived from an EMBL/GenBank/DDBJ whole genome shotgun (WGS) entry which is preliminary data.</text>
</comment>
<dbReference type="FunFam" id="3.40.50.150:FF:000036">
    <property type="entry name" value="DNA (cytosine-5)-methyltransferase"/>
    <property type="match status" value="1"/>
</dbReference>
<dbReference type="Pfam" id="PF12047">
    <property type="entry name" value="DNMT1-RFD"/>
    <property type="match status" value="1"/>
</dbReference>
<dbReference type="PROSITE" id="PS51058">
    <property type="entry name" value="ZF_CXXC"/>
    <property type="match status" value="1"/>
</dbReference>
<evidence type="ECO:0000259" key="18">
    <source>
        <dbReference type="PROSITE" id="PS51058"/>
    </source>
</evidence>
<dbReference type="PROSITE" id="PS51679">
    <property type="entry name" value="SAM_MT_C5"/>
    <property type="match status" value="1"/>
</dbReference>
<dbReference type="Gene3D" id="3.40.50.150">
    <property type="entry name" value="Vaccinia Virus protein VP39"/>
    <property type="match status" value="1"/>
</dbReference>
<evidence type="ECO:0000256" key="13">
    <source>
        <dbReference type="PROSITE-ProRule" id="PRU01016"/>
    </source>
</evidence>
<dbReference type="EMBL" id="JARGDH010000003">
    <property type="protein sequence ID" value="KAL0272437.1"/>
    <property type="molecule type" value="Genomic_DNA"/>
</dbReference>
<keyword evidence="3 13" id="KW-0808">Transferase</keyword>
<evidence type="ECO:0000256" key="10">
    <source>
        <dbReference type="ARBA" id="ARBA00023242"/>
    </source>
</evidence>
<comment type="subcellular location">
    <subcellularLocation>
        <location evidence="1">Nucleus</location>
    </subcellularLocation>
</comment>
<dbReference type="SUPFAM" id="SSF53335">
    <property type="entry name" value="S-adenosyl-L-methionine-dependent methyltransferases"/>
    <property type="match status" value="1"/>
</dbReference>
<dbReference type="GO" id="GO:0006346">
    <property type="term" value="P:DNA methylation-dependent constitutive heterochromatin formation"/>
    <property type="evidence" value="ECO:0007669"/>
    <property type="project" value="InterPro"/>
</dbReference>
<dbReference type="InterPro" id="IPR022702">
    <property type="entry name" value="Cytosine_MeTrfase1_RFD"/>
</dbReference>
<evidence type="ECO:0000313" key="19">
    <source>
        <dbReference type="EMBL" id="KAL0272437.1"/>
    </source>
</evidence>
<feature type="domain" description="BAH" evidence="17">
    <location>
        <begin position="697"/>
        <end position="820"/>
    </location>
</feature>
<feature type="region of interest" description="Disordered" evidence="16">
    <location>
        <begin position="821"/>
        <end position="840"/>
    </location>
</feature>
<evidence type="ECO:0000256" key="1">
    <source>
        <dbReference type="ARBA" id="ARBA00004123"/>
    </source>
</evidence>
<evidence type="ECO:0000256" key="6">
    <source>
        <dbReference type="ARBA" id="ARBA00022737"/>
    </source>
</evidence>